<dbReference type="EMBL" id="KK609051">
    <property type="protein sequence ID" value="KFW10939.1"/>
    <property type="molecule type" value="Genomic_DNA"/>
</dbReference>
<proteinExistence type="predicted"/>
<dbReference type="Proteomes" id="UP000053806">
    <property type="component" value="Unassembled WGS sequence"/>
</dbReference>
<accession>A0A093JJ20</accession>
<keyword evidence="2" id="KW-1185">Reference proteome</keyword>
<organism evidence="1 2">
    <name type="scientific">Fulmarus glacialis</name>
    <name type="common">Northern fulmar</name>
    <dbReference type="NCBI Taxonomy" id="30455"/>
    <lineage>
        <taxon>Eukaryota</taxon>
        <taxon>Metazoa</taxon>
        <taxon>Chordata</taxon>
        <taxon>Craniata</taxon>
        <taxon>Vertebrata</taxon>
        <taxon>Euteleostomi</taxon>
        <taxon>Archelosauria</taxon>
        <taxon>Archosauria</taxon>
        <taxon>Dinosauria</taxon>
        <taxon>Saurischia</taxon>
        <taxon>Theropoda</taxon>
        <taxon>Coelurosauria</taxon>
        <taxon>Aves</taxon>
        <taxon>Neognathae</taxon>
        <taxon>Neoaves</taxon>
        <taxon>Aequornithes</taxon>
        <taxon>Procellariiformes</taxon>
        <taxon>Procellariidae</taxon>
        <taxon>Fulmarus</taxon>
    </lineage>
</organism>
<protein>
    <submittedName>
        <fullName evidence="1">Uncharacterized protein</fullName>
    </submittedName>
</protein>
<sequence length="49" mass="5700">QGKFRLGIRNKLFTERVDKHCNKLPKEVVMAPSLSAVKKRLDNALRYMV</sequence>
<evidence type="ECO:0000313" key="2">
    <source>
        <dbReference type="Proteomes" id="UP000053806"/>
    </source>
</evidence>
<dbReference type="AlphaFoldDB" id="A0A093JJ20"/>
<feature type="non-terminal residue" evidence="1">
    <location>
        <position position="1"/>
    </location>
</feature>
<gene>
    <name evidence="1" type="ORF">N327_06829</name>
</gene>
<name>A0A093JJ20_FULGA</name>
<reference evidence="1 2" key="1">
    <citation type="submission" date="2014-04" db="EMBL/GenBank/DDBJ databases">
        <title>Genome evolution of avian class.</title>
        <authorList>
            <person name="Zhang G."/>
            <person name="Li C."/>
        </authorList>
    </citation>
    <scope>NUCLEOTIDE SEQUENCE [LARGE SCALE GENOMIC DNA]</scope>
    <source>
        <strain evidence="1">BGI_N327</strain>
    </source>
</reference>
<evidence type="ECO:0000313" key="1">
    <source>
        <dbReference type="EMBL" id="KFW10939.1"/>
    </source>
</evidence>
<feature type="non-terminal residue" evidence="1">
    <location>
        <position position="49"/>
    </location>
</feature>